<comment type="subcellular location">
    <subcellularLocation>
        <location evidence="1">Cell membrane</location>
        <topology evidence="1">Multi-pass membrane protein</topology>
    </subcellularLocation>
</comment>
<feature type="transmembrane region" description="Helical" evidence="7">
    <location>
        <begin position="364"/>
        <end position="384"/>
    </location>
</feature>
<gene>
    <name evidence="8" type="ORF">SAMN04487818_103287</name>
</gene>
<dbReference type="InterPro" id="IPR010290">
    <property type="entry name" value="TM_effector"/>
</dbReference>
<keyword evidence="3" id="KW-1003">Cell membrane</keyword>
<dbReference type="PANTHER" id="PTHR23513:SF6">
    <property type="entry name" value="MAJOR FACILITATOR SUPERFAMILY ASSOCIATED DOMAIN-CONTAINING PROTEIN"/>
    <property type="match status" value="1"/>
</dbReference>
<dbReference type="Gene3D" id="1.20.1250.20">
    <property type="entry name" value="MFS general substrate transporter like domains"/>
    <property type="match status" value="1"/>
</dbReference>
<protein>
    <submittedName>
        <fullName evidence="8">Predicted arabinose efflux permease, MFS family</fullName>
    </submittedName>
</protein>
<dbReference type="AlphaFoldDB" id="A0A1H9P629"/>
<feature type="transmembrane region" description="Helical" evidence="7">
    <location>
        <begin position="45"/>
        <end position="63"/>
    </location>
</feature>
<evidence type="ECO:0000256" key="3">
    <source>
        <dbReference type="ARBA" id="ARBA00022475"/>
    </source>
</evidence>
<dbReference type="CDD" id="cd06173">
    <property type="entry name" value="MFS_MefA_like"/>
    <property type="match status" value="1"/>
</dbReference>
<evidence type="ECO:0000256" key="7">
    <source>
        <dbReference type="SAM" id="Phobius"/>
    </source>
</evidence>
<dbReference type="InterPro" id="IPR036259">
    <property type="entry name" value="MFS_trans_sf"/>
</dbReference>
<evidence type="ECO:0000256" key="5">
    <source>
        <dbReference type="ARBA" id="ARBA00022989"/>
    </source>
</evidence>
<evidence type="ECO:0000256" key="1">
    <source>
        <dbReference type="ARBA" id="ARBA00004651"/>
    </source>
</evidence>
<accession>A0A1H9P629</accession>
<dbReference type="Pfam" id="PF05977">
    <property type="entry name" value="MFS_3"/>
    <property type="match status" value="1"/>
</dbReference>
<name>A0A1H9P629_9PSEU</name>
<dbReference type="RefSeq" id="WP_092775716.1">
    <property type="nucleotide sequence ID" value="NZ_FOGI01000003.1"/>
</dbReference>
<dbReference type="STRING" id="155974.SAMN04487818_103287"/>
<feature type="transmembrane region" description="Helical" evidence="7">
    <location>
        <begin position="280"/>
        <end position="300"/>
    </location>
</feature>
<dbReference type="SUPFAM" id="SSF103473">
    <property type="entry name" value="MFS general substrate transporter"/>
    <property type="match status" value="1"/>
</dbReference>
<keyword evidence="4 7" id="KW-0812">Transmembrane</keyword>
<evidence type="ECO:0000313" key="8">
    <source>
        <dbReference type="EMBL" id="SER43033.1"/>
    </source>
</evidence>
<keyword evidence="9" id="KW-1185">Reference proteome</keyword>
<sequence>MGAFGRFWLADAISMFGTYITTVAVQVIAVVMLSASATEVGVLNAARWLPYLLFGLVAGVIVDRCRRRPMMIGTDLGRAALLGVIPALAAFDQLSMPALVAVVFGVGALSLFGDAAFQSFLPRIVERDRLAWANVRIEQTSSVAQTSGPLLGSALIKFLGAPLAVLADAVSYAVSGILVATLRGKEEVPERVERHLLTELREGLRWVYRHRMLAPLSITSHARFLFTAMASTAFVPYAVAAVGATGLGFAYAAAGVGTVLGGAVSLRVHRGIGLARTIVLGRLLVAAGFALVLTGDWAVFAGQFVVGLGLGVEGPHDVTYRQQVTPDRLQGRCNATIRSFNWGMITIGAPIGGVIGDLVSLPTAMIVGGTGMTVAALTLLTSAFRDADLPSHPR</sequence>
<proteinExistence type="predicted"/>
<evidence type="ECO:0000313" key="9">
    <source>
        <dbReference type="Proteomes" id="UP000199051"/>
    </source>
</evidence>
<evidence type="ECO:0000256" key="4">
    <source>
        <dbReference type="ARBA" id="ARBA00022692"/>
    </source>
</evidence>
<feature type="transmembrane region" description="Helical" evidence="7">
    <location>
        <begin position="224"/>
        <end position="243"/>
    </location>
</feature>
<reference evidence="9" key="1">
    <citation type="submission" date="2016-10" db="EMBL/GenBank/DDBJ databases">
        <authorList>
            <person name="Varghese N."/>
            <person name="Submissions S."/>
        </authorList>
    </citation>
    <scope>NUCLEOTIDE SEQUENCE [LARGE SCALE GENOMIC DNA]</scope>
    <source>
        <strain evidence="9">DSM 44260</strain>
    </source>
</reference>
<evidence type="ECO:0000256" key="2">
    <source>
        <dbReference type="ARBA" id="ARBA00022448"/>
    </source>
</evidence>
<keyword evidence="2" id="KW-0813">Transport</keyword>
<dbReference type="PANTHER" id="PTHR23513">
    <property type="entry name" value="INTEGRAL MEMBRANE EFFLUX PROTEIN-RELATED"/>
    <property type="match status" value="1"/>
</dbReference>
<evidence type="ECO:0000256" key="6">
    <source>
        <dbReference type="ARBA" id="ARBA00023136"/>
    </source>
</evidence>
<feature type="transmembrane region" description="Helical" evidence="7">
    <location>
        <begin position="249"/>
        <end position="268"/>
    </location>
</feature>
<dbReference type="Proteomes" id="UP000199051">
    <property type="component" value="Unassembled WGS sequence"/>
</dbReference>
<dbReference type="GO" id="GO:0005886">
    <property type="term" value="C:plasma membrane"/>
    <property type="evidence" value="ECO:0007669"/>
    <property type="project" value="UniProtKB-SubCell"/>
</dbReference>
<feature type="transmembrane region" description="Helical" evidence="7">
    <location>
        <begin position="12"/>
        <end position="33"/>
    </location>
</feature>
<organism evidence="8 9">
    <name type="scientific">Actinokineospora terrae</name>
    <dbReference type="NCBI Taxonomy" id="155974"/>
    <lineage>
        <taxon>Bacteria</taxon>
        <taxon>Bacillati</taxon>
        <taxon>Actinomycetota</taxon>
        <taxon>Actinomycetes</taxon>
        <taxon>Pseudonocardiales</taxon>
        <taxon>Pseudonocardiaceae</taxon>
        <taxon>Actinokineospora</taxon>
    </lineage>
</organism>
<dbReference type="EMBL" id="FOGI01000003">
    <property type="protein sequence ID" value="SER43033.1"/>
    <property type="molecule type" value="Genomic_DNA"/>
</dbReference>
<keyword evidence="5 7" id="KW-1133">Transmembrane helix</keyword>
<keyword evidence="6 7" id="KW-0472">Membrane</keyword>
<feature type="transmembrane region" description="Helical" evidence="7">
    <location>
        <begin position="97"/>
        <end position="117"/>
    </location>
</feature>